<organism evidence="2 3">
    <name type="scientific">Herbaspirillum aquaticum</name>
    <dbReference type="NCBI Taxonomy" id="568783"/>
    <lineage>
        <taxon>Bacteria</taxon>
        <taxon>Pseudomonadati</taxon>
        <taxon>Pseudomonadota</taxon>
        <taxon>Betaproteobacteria</taxon>
        <taxon>Burkholderiales</taxon>
        <taxon>Oxalobacteraceae</taxon>
        <taxon>Herbaspirillum</taxon>
    </lineage>
</organism>
<evidence type="ECO:0008006" key="4">
    <source>
        <dbReference type="Google" id="ProtNLM"/>
    </source>
</evidence>
<comment type="caution">
    <text evidence="2">The sequence shown here is derived from an EMBL/GenBank/DDBJ whole genome shotgun (WGS) entry which is preliminary data.</text>
</comment>
<gene>
    <name evidence="2" type="ORF">CEJ45_17290</name>
</gene>
<evidence type="ECO:0000256" key="1">
    <source>
        <dbReference type="SAM" id="SignalP"/>
    </source>
</evidence>
<protein>
    <recommendedName>
        <fullName evidence="4">Secreted protein</fullName>
    </recommendedName>
</protein>
<evidence type="ECO:0000313" key="2">
    <source>
        <dbReference type="EMBL" id="OWY33470.1"/>
    </source>
</evidence>
<name>A0A225SRN8_9BURK</name>
<dbReference type="EMBL" id="NJGV01000018">
    <property type="protein sequence ID" value="OWY33470.1"/>
    <property type="molecule type" value="Genomic_DNA"/>
</dbReference>
<keyword evidence="1" id="KW-0732">Signal</keyword>
<feature type="signal peptide" evidence="1">
    <location>
        <begin position="1"/>
        <end position="20"/>
    </location>
</feature>
<dbReference type="AlphaFoldDB" id="A0A225SRN8"/>
<feature type="chain" id="PRO_5012556238" description="Secreted protein" evidence="1">
    <location>
        <begin position="21"/>
        <end position="165"/>
    </location>
</feature>
<accession>A0A225SRN8</accession>
<sequence length="165" mass="19573">MARRFLCCAKLLFAICSSFWHLLSQFEATDFPLDGFDHLFRSRRQQSNNTDGSIGRRLSNQQTRALQCHSRLEFDRRQGSMLGFFHLQLHISYSRFEFFTFRLYVIAYGDTATYLFDAPLFLNPCCECFSRLLVYMSYGQNIRIFGSIKWTHPSRQRLPEFKLHP</sequence>
<keyword evidence="3" id="KW-1185">Reference proteome</keyword>
<reference evidence="2 3" key="1">
    <citation type="journal article" date="2010" name="Int. J. Syst. Evol. Microbiol.">
        <title>Reclassification of Herbaspirillum putei as a later heterotypic synonym of Herbaspirillum huttiense, with the description of H. huttiense subsp. huttiense subsp. nov. and H. huttiense subsp. putei subsp. nov., comb. nov., and description of Herbaspirillum aquaticum sp. nov.</title>
        <authorList>
            <person name="Dobritsa A.P."/>
            <person name="Reddy M.C."/>
            <person name="Samadpour M."/>
        </authorList>
    </citation>
    <scope>NUCLEOTIDE SEQUENCE [LARGE SCALE GENOMIC DNA]</scope>
    <source>
        <strain evidence="2 3">IEH 4430</strain>
    </source>
</reference>
<dbReference type="Proteomes" id="UP000214747">
    <property type="component" value="Unassembled WGS sequence"/>
</dbReference>
<proteinExistence type="predicted"/>
<evidence type="ECO:0000313" key="3">
    <source>
        <dbReference type="Proteomes" id="UP000214747"/>
    </source>
</evidence>